<dbReference type="InterPro" id="IPR050097">
    <property type="entry name" value="Ferredoxin-NADP_redctase_2"/>
</dbReference>
<evidence type="ECO:0000256" key="1">
    <source>
        <dbReference type="ARBA" id="ARBA00022630"/>
    </source>
</evidence>
<evidence type="ECO:0000313" key="4">
    <source>
        <dbReference type="EMBL" id="KAA6437009.1"/>
    </source>
</evidence>
<protein>
    <submittedName>
        <fullName evidence="4">NAD(P)/FAD-dependent oxidoreductase</fullName>
    </submittedName>
</protein>
<dbReference type="PRINTS" id="PR00368">
    <property type="entry name" value="FADPNR"/>
</dbReference>
<dbReference type="InterPro" id="IPR023753">
    <property type="entry name" value="FAD/NAD-binding_dom"/>
</dbReference>
<dbReference type="SUPFAM" id="SSF51905">
    <property type="entry name" value="FAD/NAD(P)-binding domain"/>
    <property type="match status" value="1"/>
</dbReference>
<dbReference type="Proteomes" id="UP000323994">
    <property type="component" value="Unassembled WGS sequence"/>
</dbReference>
<proteinExistence type="predicted"/>
<dbReference type="Gene3D" id="3.50.50.60">
    <property type="entry name" value="FAD/NAD(P)-binding domain"/>
    <property type="match status" value="2"/>
</dbReference>
<keyword evidence="1" id="KW-0285">Flavoprotein</keyword>
<name>A0A5M8QLR2_9BACT</name>
<keyword evidence="2" id="KW-0560">Oxidoreductase</keyword>
<organism evidence="4 5">
    <name type="scientific">Dyadobacter flavalbus</name>
    <dbReference type="NCBI Taxonomy" id="2579942"/>
    <lineage>
        <taxon>Bacteria</taxon>
        <taxon>Pseudomonadati</taxon>
        <taxon>Bacteroidota</taxon>
        <taxon>Cytophagia</taxon>
        <taxon>Cytophagales</taxon>
        <taxon>Spirosomataceae</taxon>
        <taxon>Dyadobacter</taxon>
    </lineage>
</organism>
<dbReference type="OrthoDB" id="9806179at2"/>
<comment type="caution">
    <text evidence="4">The sequence shown here is derived from an EMBL/GenBank/DDBJ whole genome shotgun (WGS) entry which is preliminary data.</text>
</comment>
<dbReference type="Pfam" id="PF07992">
    <property type="entry name" value="Pyr_redox_2"/>
    <property type="match status" value="1"/>
</dbReference>
<dbReference type="PANTHER" id="PTHR48105">
    <property type="entry name" value="THIOREDOXIN REDUCTASE 1-RELATED-RELATED"/>
    <property type="match status" value="1"/>
</dbReference>
<dbReference type="InterPro" id="IPR036188">
    <property type="entry name" value="FAD/NAD-bd_sf"/>
</dbReference>
<evidence type="ECO:0000259" key="3">
    <source>
        <dbReference type="Pfam" id="PF07992"/>
    </source>
</evidence>
<dbReference type="PRINTS" id="PR00469">
    <property type="entry name" value="PNDRDTASEII"/>
</dbReference>
<keyword evidence="5" id="KW-1185">Reference proteome</keyword>
<accession>A0A5M8QLR2</accession>
<dbReference type="RefSeq" id="WP_139013768.1">
    <property type="nucleotide sequence ID" value="NZ_VBSN01000059.1"/>
</dbReference>
<reference evidence="4 5" key="1">
    <citation type="submission" date="2019-05" db="EMBL/GenBank/DDBJ databases">
        <authorList>
            <person name="Qu J.-H."/>
        </authorList>
    </citation>
    <scope>NUCLEOTIDE SEQUENCE [LARGE SCALE GENOMIC DNA]</scope>
    <source>
        <strain evidence="4 5">NS28</strain>
    </source>
</reference>
<gene>
    <name evidence="4" type="ORF">FEM33_20005</name>
</gene>
<evidence type="ECO:0000256" key="2">
    <source>
        <dbReference type="ARBA" id="ARBA00023002"/>
    </source>
</evidence>
<dbReference type="EMBL" id="VBSN01000059">
    <property type="protein sequence ID" value="KAA6437009.1"/>
    <property type="molecule type" value="Genomic_DNA"/>
</dbReference>
<dbReference type="GO" id="GO:0016491">
    <property type="term" value="F:oxidoreductase activity"/>
    <property type="evidence" value="ECO:0007669"/>
    <property type="project" value="UniProtKB-KW"/>
</dbReference>
<dbReference type="AlphaFoldDB" id="A0A5M8QLR2"/>
<evidence type="ECO:0000313" key="5">
    <source>
        <dbReference type="Proteomes" id="UP000323994"/>
    </source>
</evidence>
<sequence length="304" mass="32975">MQAIQKYDVVIVGGSYAGLSGAMALARSIRTVLVIDSGKPCNRQTPYSHNFLTQDGSTPAAIGDLARSQVLAYPTVEIWDDTVIAADGENNDFTVSTLAGKQASAKKILFATGVTDQIDNIPGLAECWGISVIHCPYCHGYEYNGQQTGLLANGDSAVDFVRLIRNWSDKLIIFTNGKSTISETYTQQLLDRNITIIEKEIKQLIHDEGRLRAVEFSDDETCELDALYTLFPVEQHCDIPEKMGCAVIESGYIEIDNYQKTTVPGIYAAGDNTSALRSVAAAVASGSKAGACIHHELISDDVWT</sequence>
<feature type="domain" description="FAD/NAD(P)-binding" evidence="3">
    <location>
        <begin position="7"/>
        <end position="286"/>
    </location>
</feature>